<keyword evidence="11" id="KW-0969">Cilium</keyword>
<sequence>MKLLSAPSGHEPYGSNDTRASFWIGFVVLTMISVGTGAMLAAHLVDFTRTSVQRDFLNLEDDATGVPLQVQNARLRSLNPLVTNLAAPRDAWIRVQASVVLSEQPVDDIGILTGHIEEDILAYLRTLTISHIEGAVGLQHLREDLNERAVARSKGAVREIILESLVIQ</sequence>
<keyword evidence="7 10" id="KW-0283">Flagellar rotation</keyword>
<dbReference type="InterPro" id="IPR005503">
    <property type="entry name" value="FliL"/>
</dbReference>
<dbReference type="GO" id="GO:0006935">
    <property type="term" value="P:chemotaxis"/>
    <property type="evidence" value="ECO:0007669"/>
    <property type="project" value="UniProtKB-KW"/>
</dbReference>
<comment type="function">
    <text evidence="1 10">Controls the rotational direction of flagella during chemotaxis.</text>
</comment>
<comment type="similarity">
    <text evidence="3 10">Belongs to the FliL family.</text>
</comment>
<evidence type="ECO:0000256" key="2">
    <source>
        <dbReference type="ARBA" id="ARBA00004162"/>
    </source>
</evidence>
<dbReference type="Proteomes" id="UP000705379">
    <property type="component" value="Unassembled WGS sequence"/>
</dbReference>
<evidence type="ECO:0000256" key="4">
    <source>
        <dbReference type="ARBA" id="ARBA00022475"/>
    </source>
</evidence>
<dbReference type="EMBL" id="QTKU01000002">
    <property type="protein sequence ID" value="MBS8260804.1"/>
    <property type="molecule type" value="Genomic_DNA"/>
</dbReference>
<dbReference type="GO" id="GO:0009425">
    <property type="term" value="C:bacterial-type flagellum basal body"/>
    <property type="evidence" value="ECO:0007669"/>
    <property type="project" value="InterPro"/>
</dbReference>
<keyword evidence="4" id="KW-1003">Cell membrane</keyword>
<organism evidence="11 12">
    <name type="scientific">Roseibium polysiphoniae</name>
    <dbReference type="NCBI Taxonomy" id="2571221"/>
    <lineage>
        <taxon>Bacteria</taxon>
        <taxon>Pseudomonadati</taxon>
        <taxon>Pseudomonadota</taxon>
        <taxon>Alphaproteobacteria</taxon>
        <taxon>Hyphomicrobiales</taxon>
        <taxon>Stappiaceae</taxon>
        <taxon>Roseibium</taxon>
    </lineage>
</organism>
<dbReference type="AlphaFoldDB" id="A0A944CD12"/>
<proteinExistence type="inferred from homology"/>
<keyword evidence="8 10" id="KW-1133">Transmembrane helix</keyword>
<evidence type="ECO:0000313" key="12">
    <source>
        <dbReference type="Proteomes" id="UP000705379"/>
    </source>
</evidence>
<evidence type="ECO:0000256" key="6">
    <source>
        <dbReference type="ARBA" id="ARBA00022692"/>
    </source>
</evidence>
<accession>A0A944CD12</accession>
<dbReference type="RefSeq" id="WP_213216268.1">
    <property type="nucleotide sequence ID" value="NZ_QTKU01000002.1"/>
</dbReference>
<evidence type="ECO:0000313" key="11">
    <source>
        <dbReference type="EMBL" id="MBS8260804.1"/>
    </source>
</evidence>
<keyword evidence="10" id="KW-0997">Cell inner membrane</keyword>
<evidence type="ECO:0000256" key="10">
    <source>
        <dbReference type="RuleBase" id="RU364125"/>
    </source>
</evidence>
<evidence type="ECO:0000256" key="5">
    <source>
        <dbReference type="ARBA" id="ARBA00022500"/>
    </source>
</evidence>
<keyword evidence="5 10" id="KW-0145">Chemotaxis</keyword>
<evidence type="ECO:0000256" key="9">
    <source>
        <dbReference type="ARBA" id="ARBA00023136"/>
    </source>
</evidence>
<comment type="subcellular location">
    <subcellularLocation>
        <location evidence="10">Cell inner membrane</location>
    </subcellularLocation>
    <subcellularLocation>
        <location evidence="2">Cell membrane</location>
        <topology evidence="2">Single-pass membrane protein</topology>
    </subcellularLocation>
</comment>
<name>A0A944CD12_9HYPH</name>
<feature type="transmembrane region" description="Helical" evidence="10">
    <location>
        <begin position="20"/>
        <end position="45"/>
    </location>
</feature>
<keyword evidence="11" id="KW-0966">Cell projection</keyword>
<protein>
    <recommendedName>
        <fullName evidence="10">Flagellar protein FliL</fullName>
    </recommendedName>
</protein>
<gene>
    <name evidence="11" type="ORF">DYI23_11280</name>
</gene>
<keyword evidence="9 10" id="KW-0472">Membrane</keyword>
<keyword evidence="6 10" id="KW-0812">Transmembrane</keyword>
<evidence type="ECO:0000256" key="7">
    <source>
        <dbReference type="ARBA" id="ARBA00022779"/>
    </source>
</evidence>
<evidence type="ECO:0000256" key="8">
    <source>
        <dbReference type="ARBA" id="ARBA00022989"/>
    </source>
</evidence>
<reference evidence="11" key="2">
    <citation type="journal article" date="2021" name="Microorganisms">
        <title>Bacterial Dimethylsulfoniopropionate Biosynthesis in the East China Sea.</title>
        <authorList>
            <person name="Liu J."/>
            <person name="Zhang Y."/>
            <person name="Liu J."/>
            <person name="Zhong H."/>
            <person name="Williams B.T."/>
            <person name="Zheng Y."/>
            <person name="Curson A.R.J."/>
            <person name="Sun C."/>
            <person name="Sun H."/>
            <person name="Song D."/>
            <person name="Wagner Mackenzie B."/>
            <person name="Bermejo Martinez A."/>
            <person name="Todd J.D."/>
            <person name="Zhang X.H."/>
        </authorList>
    </citation>
    <scope>NUCLEOTIDE SEQUENCE</scope>
    <source>
        <strain evidence="11">AESS21</strain>
    </source>
</reference>
<keyword evidence="11" id="KW-0282">Flagellum</keyword>
<dbReference type="GO" id="GO:0005886">
    <property type="term" value="C:plasma membrane"/>
    <property type="evidence" value="ECO:0007669"/>
    <property type="project" value="UniProtKB-SubCell"/>
</dbReference>
<reference evidence="11" key="1">
    <citation type="submission" date="2018-08" db="EMBL/GenBank/DDBJ databases">
        <authorList>
            <person name="Jin W."/>
            <person name="Wang H."/>
            <person name="Yang Y."/>
            <person name="Li M."/>
            <person name="Liu J."/>
        </authorList>
    </citation>
    <scope>NUCLEOTIDE SEQUENCE</scope>
    <source>
        <strain evidence="11">AESS21</strain>
    </source>
</reference>
<dbReference type="Pfam" id="PF03748">
    <property type="entry name" value="FliL"/>
    <property type="match status" value="1"/>
</dbReference>
<dbReference type="GO" id="GO:0071973">
    <property type="term" value="P:bacterial-type flagellum-dependent cell motility"/>
    <property type="evidence" value="ECO:0007669"/>
    <property type="project" value="InterPro"/>
</dbReference>
<comment type="caution">
    <text evidence="11">The sequence shown here is derived from an EMBL/GenBank/DDBJ whole genome shotgun (WGS) entry which is preliminary data.</text>
</comment>
<evidence type="ECO:0000256" key="1">
    <source>
        <dbReference type="ARBA" id="ARBA00002254"/>
    </source>
</evidence>
<evidence type="ECO:0000256" key="3">
    <source>
        <dbReference type="ARBA" id="ARBA00008281"/>
    </source>
</evidence>